<feature type="domain" description="Flavin reductase like" evidence="4">
    <location>
        <begin position="9"/>
        <end position="160"/>
    </location>
</feature>
<dbReference type="PANTHER" id="PTHR43567">
    <property type="entry name" value="FLAVOREDOXIN-RELATED-RELATED"/>
    <property type="match status" value="1"/>
</dbReference>
<evidence type="ECO:0000256" key="3">
    <source>
        <dbReference type="ARBA" id="ARBA00038054"/>
    </source>
</evidence>
<dbReference type="Proteomes" id="UP000823633">
    <property type="component" value="Unassembled WGS sequence"/>
</dbReference>
<comment type="cofactor">
    <cofactor evidence="1">
        <name>FMN</name>
        <dbReference type="ChEBI" id="CHEBI:58210"/>
    </cofactor>
</comment>
<protein>
    <submittedName>
        <fullName evidence="5">Flavin reductase family protein</fullName>
    </submittedName>
</protein>
<evidence type="ECO:0000259" key="4">
    <source>
        <dbReference type="SMART" id="SM00903"/>
    </source>
</evidence>
<evidence type="ECO:0000313" key="5">
    <source>
        <dbReference type="EMBL" id="MBO8443262.1"/>
    </source>
</evidence>
<dbReference type="InterPro" id="IPR052174">
    <property type="entry name" value="Flavoredoxin"/>
</dbReference>
<dbReference type="GO" id="GO:0010181">
    <property type="term" value="F:FMN binding"/>
    <property type="evidence" value="ECO:0007669"/>
    <property type="project" value="InterPro"/>
</dbReference>
<evidence type="ECO:0000256" key="2">
    <source>
        <dbReference type="ARBA" id="ARBA00022630"/>
    </source>
</evidence>
<gene>
    <name evidence="5" type="ORF">IAC42_05830</name>
</gene>
<evidence type="ECO:0000256" key="1">
    <source>
        <dbReference type="ARBA" id="ARBA00001917"/>
    </source>
</evidence>
<dbReference type="EMBL" id="JADIMU010000037">
    <property type="protein sequence ID" value="MBO8443262.1"/>
    <property type="molecule type" value="Genomic_DNA"/>
</dbReference>
<comment type="similarity">
    <text evidence="3">Belongs to the flavoredoxin family.</text>
</comment>
<evidence type="ECO:0000313" key="6">
    <source>
        <dbReference type="Proteomes" id="UP000823633"/>
    </source>
</evidence>
<dbReference type="SMART" id="SM00903">
    <property type="entry name" value="Flavin_Reduct"/>
    <property type="match status" value="1"/>
</dbReference>
<sequence length="186" mass="20559">MRKDFGVRTWIYPQPVLIIGSYDEDGTPNAMNAAWGAIYDNDQVILCLDKTHRTTKNIARTKAFTLSFATADTVKAADYVGIVSGNKEPDKLAKAGWTVTKSSRVDAPVIDQLPLTMECELIRIDAEEHVIGRIVNVSADESVLGEDGKPDYNLIRPITYDPVHFDYVALGDKVAKAFQVGKELDK</sequence>
<dbReference type="GO" id="GO:0016646">
    <property type="term" value="F:oxidoreductase activity, acting on the CH-NH group of donors, NAD or NADP as acceptor"/>
    <property type="evidence" value="ECO:0007669"/>
    <property type="project" value="UniProtKB-ARBA"/>
</dbReference>
<dbReference type="Gene3D" id="2.30.110.10">
    <property type="entry name" value="Electron Transport, Fmn-binding Protein, Chain A"/>
    <property type="match status" value="1"/>
</dbReference>
<dbReference type="AlphaFoldDB" id="A0A9D9E8I5"/>
<dbReference type="PANTHER" id="PTHR43567:SF1">
    <property type="entry name" value="FLAVOREDOXIN"/>
    <property type="match status" value="1"/>
</dbReference>
<reference evidence="5" key="2">
    <citation type="journal article" date="2021" name="PeerJ">
        <title>Extensive microbial diversity within the chicken gut microbiome revealed by metagenomics and culture.</title>
        <authorList>
            <person name="Gilroy R."/>
            <person name="Ravi A."/>
            <person name="Getino M."/>
            <person name="Pursley I."/>
            <person name="Horton D.L."/>
            <person name="Alikhan N.F."/>
            <person name="Baker D."/>
            <person name="Gharbi K."/>
            <person name="Hall N."/>
            <person name="Watson M."/>
            <person name="Adriaenssens E.M."/>
            <person name="Foster-Nyarko E."/>
            <person name="Jarju S."/>
            <person name="Secka A."/>
            <person name="Antonio M."/>
            <person name="Oren A."/>
            <person name="Chaudhuri R.R."/>
            <person name="La Ragione R."/>
            <person name="Hildebrand F."/>
            <person name="Pallen M.J."/>
        </authorList>
    </citation>
    <scope>NUCLEOTIDE SEQUENCE</scope>
    <source>
        <strain evidence="5">11167</strain>
    </source>
</reference>
<reference evidence="5" key="1">
    <citation type="submission" date="2020-10" db="EMBL/GenBank/DDBJ databases">
        <authorList>
            <person name="Gilroy R."/>
        </authorList>
    </citation>
    <scope>NUCLEOTIDE SEQUENCE</scope>
    <source>
        <strain evidence="5">11167</strain>
    </source>
</reference>
<proteinExistence type="inferred from homology"/>
<keyword evidence="2" id="KW-0285">Flavoprotein</keyword>
<accession>A0A9D9E8I5</accession>
<dbReference type="Pfam" id="PF01613">
    <property type="entry name" value="Flavin_Reduct"/>
    <property type="match status" value="1"/>
</dbReference>
<dbReference type="InterPro" id="IPR002563">
    <property type="entry name" value="Flavin_Rdtase-like_dom"/>
</dbReference>
<organism evidence="5 6">
    <name type="scientific">Candidatus Aphodenecus pullistercoris</name>
    <dbReference type="NCBI Taxonomy" id="2840669"/>
    <lineage>
        <taxon>Bacteria</taxon>
        <taxon>Pseudomonadati</taxon>
        <taxon>Spirochaetota</taxon>
        <taxon>Spirochaetia</taxon>
        <taxon>Spirochaetales</taxon>
        <taxon>Candidatus Aphodenecus</taxon>
    </lineage>
</organism>
<dbReference type="InterPro" id="IPR012349">
    <property type="entry name" value="Split_barrel_FMN-bd"/>
</dbReference>
<name>A0A9D9E8I5_9SPIR</name>
<comment type="caution">
    <text evidence="5">The sequence shown here is derived from an EMBL/GenBank/DDBJ whole genome shotgun (WGS) entry which is preliminary data.</text>
</comment>
<dbReference type="SUPFAM" id="SSF50475">
    <property type="entry name" value="FMN-binding split barrel"/>
    <property type="match status" value="1"/>
</dbReference>